<reference evidence="2" key="1">
    <citation type="journal article" date="2019" name="Int. J. Syst. Evol. Microbiol.">
        <title>The Global Catalogue of Microorganisms (GCM) 10K type strain sequencing project: providing services to taxonomists for standard genome sequencing and annotation.</title>
        <authorList>
            <consortium name="The Broad Institute Genomics Platform"/>
            <consortium name="The Broad Institute Genome Sequencing Center for Infectious Disease"/>
            <person name="Wu L."/>
            <person name="Ma J."/>
        </authorList>
    </citation>
    <scope>NUCLEOTIDE SEQUENCE [LARGE SCALE GENOMIC DNA]</scope>
    <source>
        <strain evidence="2">TBRC 5832</strain>
    </source>
</reference>
<name>A0ABV8IS63_9ACTN</name>
<accession>A0ABV8IS63</accession>
<proteinExistence type="predicted"/>
<dbReference type="RefSeq" id="WP_378066803.1">
    <property type="nucleotide sequence ID" value="NZ_JBHSBL010000013.1"/>
</dbReference>
<comment type="caution">
    <text evidence="1">The sequence shown here is derived from an EMBL/GenBank/DDBJ whole genome shotgun (WGS) entry which is preliminary data.</text>
</comment>
<organism evidence="1 2">
    <name type="scientific">Actinoplanes subglobosus</name>
    <dbReference type="NCBI Taxonomy" id="1547892"/>
    <lineage>
        <taxon>Bacteria</taxon>
        <taxon>Bacillati</taxon>
        <taxon>Actinomycetota</taxon>
        <taxon>Actinomycetes</taxon>
        <taxon>Micromonosporales</taxon>
        <taxon>Micromonosporaceae</taxon>
        <taxon>Actinoplanes</taxon>
    </lineage>
</organism>
<evidence type="ECO:0000313" key="1">
    <source>
        <dbReference type="EMBL" id="MFC4065817.1"/>
    </source>
</evidence>
<gene>
    <name evidence="1" type="ORF">ACFO0C_12825</name>
</gene>
<keyword evidence="2" id="KW-1185">Reference proteome</keyword>
<protein>
    <recommendedName>
        <fullName evidence="3">Arginine deiminase</fullName>
    </recommendedName>
</protein>
<evidence type="ECO:0008006" key="3">
    <source>
        <dbReference type="Google" id="ProtNLM"/>
    </source>
</evidence>
<dbReference type="Proteomes" id="UP001595867">
    <property type="component" value="Unassembled WGS sequence"/>
</dbReference>
<sequence length="295" mass="33186">MTSADNTPEFDRFGPWIDEVRTVDDLPRLYRDAGIDPLRCRMVLKVPRDIERRNANPTMHLYDYLIALDEEYLTVLARRDDTFDTVLVPLDHIAAITDSVRLLSGRMTVHTVDGPIVTVAYNAAANPHVRELMYLLRRSYLPARNLTAAEPHHADPRLDRADIGLLTDYHRMIADEPGMRLVNVAGRQVVNPLPNPDGVRDKAWPTILHASITVADDREIQIIHRRNWFTGNRDDLSLARTVLSRPRITDIQVSPHERYEGVHVLVIKAGAAHLEFPLGAGPLVEATLAGDSVSI</sequence>
<evidence type="ECO:0000313" key="2">
    <source>
        <dbReference type="Proteomes" id="UP001595867"/>
    </source>
</evidence>
<dbReference type="EMBL" id="JBHSBL010000013">
    <property type="protein sequence ID" value="MFC4065817.1"/>
    <property type="molecule type" value="Genomic_DNA"/>
</dbReference>